<dbReference type="Pfam" id="PF26080">
    <property type="entry name" value="CUB_animal"/>
    <property type="match status" value="1"/>
</dbReference>
<organism evidence="2 3">
    <name type="scientific">Frankliniella fusca</name>
    <dbReference type="NCBI Taxonomy" id="407009"/>
    <lineage>
        <taxon>Eukaryota</taxon>
        <taxon>Metazoa</taxon>
        <taxon>Ecdysozoa</taxon>
        <taxon>Arthropoda</taxon>
        <taxon>Hexapoda</taxon>
        <taxon>Insecta</taxon>
        <taxon>Pterygota</taxon>
        <taxon>Neoptera</taxon>
        <taxon>Paraneoptera</taxon>
        <taxon>Thysanoptera</taxon>
        <taxon>Terebrantia</taxon>
        <taxon>Thripoidea</taxon>
        <taxon>Thripidae</taxon>
        <taxon>Frankliniella</taxon>
    </lineage>
</organism>
<gene>
    <name evidence="2" type="ORF">KUF71_001933</name>
</gene>
<keyword evidence="3" id="KW-1185">Reference proteome</keyword>
<dbReference type="Proteomes" id="UP001219518">
    <property type="component" value="Unassembled WGS sequence"/>
</dbReference>
<comment type="caution">
    <text evidence="2">The sequence shown here is derived from an EMBL/GenBank/DDBJ whole genome shotgun (WGS) entry which is preliminary data.</text>
</comment>
<name>A0AAE1LL46_9NEOP</name>
<protein>
    <submittedName>
        <fullName evidence="2">Septin CDC11</fullName>
    </submittedName>
</protein>
<feature type="domain" description="CUB" evidence="1">
    <location>
        <begin position="4"/>
        <end position="107"/>
    </location>
</feature>
<evidence type="ECO:0000259" key="1">
    <source>
        <dbReference type="Pfam" id="PF26080"/>
    </source>
</evidence>
<feature type="non-terminal residue" evidence="2">
    <location>
        <position position="1"/>
    </location>
</feature>
<dbReference type="EMBL" id="JAHWGI010001147">
    <property type="protein sequence ID" value="KAK3923525.1"/>
    <property type="molecule type" value="Genomic_DNA"/>
</dbReference>
<reference evidence="2" key="1">
    <citation type="submission" date="2021-07" db="EMBL/GenBank/DDBJ databases">
        <authorList>
            <person name="Catto M.A."/>
            <person name="Jacobson A."/>
            <person name="Kennedy G."/>
            <person name="Labadie P."/>
            <person name="Hunt B.G."/>
            <person name="Srinivasan R."/>
        </authorList>
    </citation>
    <scope>NUCLEOTIDE SEQUENCE</scope>
    <source>
        <strain evidence="2">PL_HMW_Pooled</strain>
        <tissue evidence="2">Head</tissue>
    </source>
</reference>
<dbReference type="PANTHER" id="PTHR33236">
    <property type="entry name" value="INTRAFLAGELLAR TRANSPORT PROTEIN 122 FAMILY PROTEIN-RELATED"/>
    <property type="match status" value="1"/>
</dbReference>
<dbReference type="AlphaFoldDB" id="A0AAE1LL46"/>
<proteinExistence type="predicted"/>
<sequence length="114" mass="12096">NNRTHSFTLSGQTQGQNPITAMQGSMACSADWLVIPCVNNVGRVSNGPASSTCVDRLCGGTLSAEVGTTPTTVFSTVKPFRLAYHTNNVEAPNDSGNRGFCLNYVQQPCTNNLN</sequence>
<evidence type="ECO:0000313" key="2">
    <source>
        <dbReference type="EMBL" id="KAK3923525.1"/>
    </source>
</evidence>
<reference evidence="2" key="2">
    <citation type="journal article" date="2023" name="BMC Genomics">
        <title>Pest status, molecular evolution, and epigenetic factors derived from the genome assembly of Frankliniella fusca, a thysanopteran phytovirus vector.</title>
        <authorList>
            <person name="Catto M.A."/>
            <person name="Labadie P.E."/>
            <person name="Jacobson A.L."/>
            <person name="Kennedy G.G."/>
            <person name="Srinivasan R."/>
            <person name="Hunt B.G."/>
        </authorList>
    </citation>
    <scope>NUCLEOTIDE SEQUENCE</scope>
    <source>
        <strain evidence="2">PL_HMW_Pooled</strain>
    </source>
</reference>
<dbReference type="InterPro" id="IPR058698">
    <property type="entry name" value="CUB_metazoa"/>
</dbReference>
<accession>A0AAE1LL46</accession>
<dbReference type="PANTHER" id="PTHR33236:SF6">
    <property type="entry name" value="CUB DOMAIN-CONTAINING PROTEIN"/>
    <property type="match status" value="1"/>
</dbReference>
<evidence type="ECO:0000313" key="3">
    <source>
        <dbReference type="Proteomes" id="UP001219518"/>
    </source>
</evidence>